<evidence type="ECO:0000313" key="2">
    <source>
        <dbReference type="EMBL" id="MBZ9611745.1"/>
    </source>
</evidence>
<accession>A0ABS7X9H1</accession>
<keyword evidence="3" id="KW-1185">Reference proteome</keyword>
<organism evidence="2 3">
    <name type="scientific">Rheinheimera maricola</name>
    <dbReference type="NCBI Taxonomy" id="2793282"/>
    <lineage>
        <taxon>Bacteria</taxon>
        <taxon>Pseudomonadati</taxon>
        <taxon>Pseudomonadota</taxon>
        <taxon>Gammaproteobacteria</taxon>
        <taxon>Chromatiales</taxon>
        <taxon>Chromatiaceae</taxon>
        <taxon>Rheinheimera</taxon>
    </lineage>
</organism>
<dbReference type="RefSeq" id="WP_205311242.1">
    <property type="nucleotide sequence ID" value="NZ_JAERPS020000003.1"/>
</dbReference>
<dbReference type="SUPFAM" id="SSF53474">
    <property type="entry name" value="alpha/beta-Hydrolases"/>
    <property type="match status" value="1"/>
</dbReference>
<keyword evidence="2" id="KW-0378">Hydrolase</keyword>
<dbReference type="InterPro" id="IPR022742">
    <property type="entry name" value="Hydrolase_4"/>
</dbReference>
<dbReference type="Proteomes" id="UP000663814">
    <property type="component" value="Unassembled WGS sequence"/>
</dbReference>
<protein>
    <submittedName>
        <fullName evidence="2">Hydrolase 1, exosortase A system-associated</fullName>
    </submittedName>
</protein>
<feature type="domain" description="Serine aminopeptidase S33" evidence="1">
    <location>
        <begin position="57"/>
        <end position="171"/>
    </location>
</feature>
<proteinExistence type="predicted"/>
<reference evidence="2 3" key="1">
    <citation type="submission" date="2020-12" db="EMBL/GenBank/DDBJ databases">
        <authorList>
            <person name="Ruan W."/>
            <person name="Khan S.A."/>
            <person name="Jeon C.O."/>
        </authorList>
    </citation>
    <scope>NUCLEOTIDE SEQUENCE [LARGE SCALE GENOMIC DNA]</scope>
    <source>
        <strain evidence="2 3">MA-13</strain>
    </source>
</reference>
<evidence type="ECO:0000259" key="1">
    <source>
        <dbReference type="Pfam" id="PF12146"/>
    </source>
</evidence>
<gene>
    <name evidence="2" type="ORF">I4W93_009055</name>
</gene>
<dbReference type="Gene3D" id="3.40.50.1820">
    <property type="entry name" value="alpha/beta hydrolase"/>
    <property type="match status" value="1"/>
</dbReference>
<evidence type="ECO:0000313" key="3">
    <source>
        <dbReference type="Proteomes" id="UP000663814"/>
    </source>
</evidence>
<dbReference type="Pfam" id="PF12146">
    <property type="entry name" value="Hydrolase_4"/>
    <property type="match status" value="1"/>
</dbReference>
<dbReference type="EMBL" id="JAERPS020000003">
    <property type="protein sequence ID" value="MBZ9611745.1"/>
    <property type="molecule type" value="Genomic_DNA"/>
</dbReference>
<comment type="caution">
    <text evidence="2">The sequence shown here is derived from an EMBL/GenBank/DDBJ whole genome shotgun (WGS) entry which is preliminary data.</text>
</comment>
<dbReference type="InterPro" id="IPR017531">
    <property type="entry name" value="Hydrolase-1_PEP"/>
</dbReference>
<dbReference type="NCBIfam" id="TIGR03100">
    <property type="entry name" value="hydr1_PEP"/>
    <property type="match status" value="1"/>
</dbReference>
<reference evidence="2 3" key="2">
    <citation type="submission" date="2021-08" db="EMBL/GenBank/DDBJ databases">
        <title>Rheinheimera aquimaris sp. nov., isolated from seawater of the East Sea in Korea.</title>
        <authorList>
            <person name="Kim K.H."/>
            <person name="Wenting R."/>
            <person name="Kim K.R."/>
            <person name="Jeon C.O."/>
        </authorList>
    </citation>
    <scope>NUCLEOTIDE SEQUENCE [LARGE SCALE GENOMIC DNA]</scope>
    <source>
        <strain evidence="2 3">MA-13</strain>
    </source>
</reference>
<sequence>MVSGQQKQALVFDCQGEKLVGILTRPRDPSDSITTALIALPAGGPQYRVGLARQLLQQASYLCERNIAVLRFDYRGIGDSEGVFQGFRSVEPDLRAAIDELKLQLPELKNVILWGGCNAASAIMILAQGLPEVNGIVVTNPFLGEHNLGQQAKLLHFYSRIKQKSFWRKLLSGKYDLGSYLKGIIRSFKGQSGTKTKQSENISPSNPTVNKPVKIIDEMFDGMTKYSGHCLFLLSDRSIQSNEFRALLKSSKPWRKLFKRPKTTIVNVQNTDQNFSSLHSQQQLRQLTYDWIASSGFL</sequence>
<dbReference type="InterPro" id="IPR029058">
    <property type="entry name" value="AB_hydrolase_fold"/>
</dbReference>
<dbReference type="GO" id="GO:0016787">
    <property type="term" value="F:hydrolase activity"/>
    <property type="evidence" value="ECO:0007669"/>
    <property type="project" value="UniProtKB-KW"/>
</dbReference>
<name>A0ABS7X9H1_9GAMM</name>